<sequence length="64" mass="6472">MAGSPPSKGPQPPDPASLRCTLMVMVMRAEGLPAGSGPEGEERAPSCLVAVRARQAGTGADPEQ</sequence>
<feature type="non-terminal residue" evidence="1">
    <location>
        <position position="64"/>
    </location>
</feature>
<name>A0A699YFU2_HAELA</name>
<proteinExistence type="predicted"/>
<evidence type="ECO:0000313" key="2">
    <source>
        <dbReference type="Proteomes" id="UP000485058"/>
    </source>
</evidence>
<organism evidence="1 2">
    <name type="scientific">Haematococcus lacustris</name>
    <name type="common">Green alga</name>
    <name type="synonym">Haematococcus pluvialis</name>
    <dbReference type="NCBI Taxonomy" id="44745"/>
    <lineage>
        <taxon>Eukaryota</taxon>
        <taxon>Viridiplantae</taxon>
        <taxon>Chlorophyta</taxon>
        <taxon>core chlorophytes</taxon>
        <taxon>Chlorophyceae</taxon>
        <taxon>CS clade</taxon>
        <taxon>Chlamydomonadales</taxon>
        <taxon>Haematococcaceae</taxon>
        <taxon>Haematococcus</taxon>
    </lineage>
</organism>
<reference evidence="1 2" key="1">
    <citation type="submission" date="2020-02" db="EMBL/GenBank/DDBJ databases">
        <title>Draft genome sequence of Haematococcus lacustris strain NIES-144.</title>
        <authorList>
            <person name="Morimoto D."/>
            <person name="Nakagawa S."/>
            <person name="Yoshida T."/>
            <person name="Sawayama S."/>
        </authorList>
    </citation>
    <scope>NUCLEOTIDE SEQUENCE [LARGE SCALE GENOMIC DNA]</scope>
    <source>
        <strain evidence="1 2">NIES-144</strain>
    </source>
</reference>
<gene>
    <name evidence="1" type="ORF">HaLaN_04030</name>
</gene>
<dbReference type="Proteomes" id="UP000485058">
    <property type="component" value="Unassembled WGS sequence"/>
</dbReference>
<keyword evidence="2" id="KW-1185">Reference proteome</keyword>
<accession>A0A699YFU2</accession>
<dbReference type="AlphaFoldDB" id="A0A699YFU2"/>
<dbReference type="EMBL" id="BLLF01000199">
    <property type="protein sequence ID" value="GFH08977.1"/>
    <property type="molecule type" value="Genomic_DNA"/>
</dbReference>
<evidence type="ECO:0000313" key="1">
    <source>
        <dbReference type="EMBL" id="GFH08977.1"/>
    </source>
</evidence>
<feature type="non-terminal residue" evidence="1">
    <location>
        <position position="1"/>
    </location>
</feature>
<protein>
    <submittedName>
        <fullName evidence="1">Uncharacterized protein</fullName>
    </submittedName>
</protein>
<comment type="caution">
    <text evidence="1">The sequence shown here is derived from an EMBL/GenBank/DDBJ whole genome shotgun (WGS) entry which is preliminary data.</text>
</comment>